<dbReference type="GO" id="GO:0016787">
    <property type="term" value="F:hydrolase activity"/>
    <property type="evidence" value="ECO:0007669"/>
    <property type="project" value="UniProtKB-KW"/>
</dbReference>
<dbReference type="Pfam" id="PF04203">
    <property type="entry name" value="Sortase"/>
    <property type="match status" value="1"/>
</dbReference>
<gene>
    <name evidence="3" type="ORF">J2S15_001968</name>
</gene>
<evidence type="ECO:0000256" key="1">
    <source>
        <dbReference type="ARBA" id="ARBA00022801"/>
    </source>
</evidence>
<dbReference type="InterPro" id="IPR023365">
    <property type="entry name" value="Sortase_dom-sf"/>
</dbReference>
<dbReference type="SUPFAM" id="SSF63817">
    <property type="entry name" value="Sortase"/>
    <property type="match status" value="1"/>
</dbReference>
<sequence>MKKKILTICLLLIGIGVLAYPVVSNYIYELNGSFLIDDYSQSVSEESSEEIEAMWKEAYEYNENLLGSPVKDPFIEGSGVTMPNNYSEILNVNGMMGSVKIPKISVDLPIYHTTKESVLKKGVGHLEGSTLPVGGEGTHAVLTGHTGLSNAKLFTDLDLLEEGDMFYLYILDDVLAYEIDEITVIDPEDTQKIKRVDGEDYVTLLTCTPYGVNSHRLLVRGKRVPYDPEVEKSIDSITSSLFDTNVIVAAIITSVIMLLLICLVLYRKKKGKELNLIRLIKKSKLNKWGAGDEET</sequence>
<keyword evidence="2" id="KW-1133">Transmembrane helix</keyword>
<dbReference type="EMBL" id="JAUSUR010000003">
    <property type="protein sequence ID" value="MDQ0361221.1"/>
    <property type="molecule type" value="Genomic_DNA"/>
</dbReference>
<dbReference type="NCBIfam" id="TIGR01076">
    <property type="entry name" value="sortase_fam"/>
    <property type="match status" value="1"/>
</dbReference>
<proteinExistence type="predicted"/>
<dbReference type="CDD" id="cd05827">
    <property type="entry name" value="Sortase_C"/>
    <property type="match status" value="1"/>
</dbReference>
<dbReference type="InterPro" id="IPR005754">
    <property type="entry name" value="Sortase"/>
</dbReference>
<comment type="caution">
    <text evidence="3">The sequence shown here is derived from an EMBL/GenBank/DDBJ whole genome shotgun (WGS) entry which is preliminary data.</text>
</comment>
<reference evidence="3 4" key="1">
    <citation type="submission" date="2023-07" db="EMBL/GenBank/DDBJ databases">
        <title>Genomic Encyclopedia of Type Strains, Phase IV (KMG-IV): sequencing the most valuable type-strain genomes for metagenomic binning, comparative biology and taxonomic classification.</title>
        <authorList>
            <person name="Goeker M."/>
        </authorList>
    </citation>
    <scope>NUCLEOTIDE SEQUENCE [LARGE SCALE GENOMIC DNA]</scope>
    <source>
        <strain evidence="3 4">DSM 16784</strain>
    </source>
</reference>
<name>A0ABU0E3B5_9FIRM</name>
<evidence type="ECO:0000313" key="4">
    <source>
        <dbReference type="Proteomes" id="UP001230220"/>
    </source>
</evidence>
<dbReference type="EC" id="3.4.22.70" evidence="3"/>
<keyword evidence="4" id="KW-1185">Reference proteome</keyword>
<keyword evidence="1 3" id="KW-0378">Hydrolase</keyword>
<accession>A0ABU0E3B5</accession>
<evidence type="ECO:0000313" key="3">
    <source>
        <dbReference type="EMBL" id="MDQ0361221.1"/>
    </source>
</evidence>
<dbReference type="InterPro" id="IPR042002">
    <property type="entry name" value="Sortase_C"/>
</dbReference>
<protein>
    <submittedName>
        <fullName evidence="3">Sortase A</fullName>
        <ecNumber evidence="3">3.4.22.70</ecNumber>
    </submittedName>
</protein>
<dbReference type="RefSeq" id="WP_307407758.1">
    <property type="nucleotide sequence ID" value="NZ_JAUSUR010000003.1"/>
</dbReference>
<organism evidence="3 4">
    <name type="scientific">Breznakia pachnodae</name>
    <dbReference type="NCBI Taxonomy" id="265178"/>
    <lineage>
        <taxon>Bacteria</taxon>
        <taxon>Bacillati</taxon>
        <taxon>Bacillota</taxon>
        <taxon>Erysipelotrichia</taxon>
        <taxon>Erysipelotrichales</taxon>
        <taxon>Erysipelotrichaceae</taxon>
        <taxon>Breznakia</taxon>
    </lineage>
</organism>
<dbReference type="NCBIfam" id="NF033745">
    <property type="entry name" value="class_C_sortase"/>
    <property type="match status" value="1"/>
</dbReference>
<dbReference type="Proteomes" id="UP001230220">
    <property type="component" value="Unassembled WGS sequence"/>
</dbReference>
<feature type="transmembrane region" description="Helical" evidence="2">
    <location>
        <begin position="246"/>
        <end position="266"/>
    </location>
</feature>
<evidence type="ECO:0000256" key="2">
    <source>
        <dbReference type="SAM" id="Phobius"/>
    </source>
</evidence>
<dbReference type="Gene3D" id="2.40.260.10">
    <property type="entry name" value="Sortase"/>
    <property type="match status" value="1"/>
</dbReference>
<keyword evidence="2" id="KW-0472">Membrane</keyword>
<keyword evidence="2" id="KW-0812">Transmembrane</keyword>